<dbReference type="EMBL" id="JH651384">
    <property type="protein sequence ID" value="EIJ34407.1"/>
    <property type="molecule type" value="Genomic_DNA"/>
</dbReference>
<organism evidence="2 3">
    <name type="scientific">Thiothrix nivea (strain ATCC 35100 / DSM 5205 / JP2)</name>
    <dbReference type="NCBI Taxonomy" id="870187"/>
    <lineage>
        <taxon>Bacteria</taxon>
        <taxon>Pseudomonadati</taxon>
        <taxon>Pseudomonadota</taxon>
        <taxon>Gammaproteobacteria</taxon>
        <taxon>Thiotrichales</taxon>
        <taxon>Thiotrichaceae</taxon>
        <taxon>Thiothrix</taxon>
    </lineage>
</organism>
<dbReference type="AlphaFoldDB" id="A0A656HDC2"/>
<dbReference type="Gene3D" id="2.40.10.10">
    <property type="entry name" value="Trypsin-like serine proteases"/>
    <property type="match status" value="2"/>
</dbReference>
<evidence type="ECO:0008006" key="4">
    <source>
        <dbReference type="Google" id="ProtNLM"/>
    </source>
</evidence>
<dbReference type="RefSeq" id="WP_002708338.1">
    <property type="nucleotide sequence ID" value="NZ_JH651384.1"/>
</dbReference>
<dbReference type="SUPFAM" id="SSF50494">
    <property type="entry name" value="Trypsin-like serine proteases"/>
    <property type="match status" value="1"/>
</dbReference>
<evidence type="ECO:0000256" key="1">
    <source>
        <dbReference type="SAM" id="SignalP"/>
    </source>
</evidence>
<reference evidence="3" key="1">
    <citation type="journal article" date="2011" name="Stand. Genomic Sci.">
        <title>Genome sequence of the filamentous, gliding Thiothrix nivea neotype strain (JP2(T)).</title>
        <authorList>
            <person name="Lapidus A."/>
            <person name="Nolan M."/>
            <person name="Lucas S."/>
            <person name="Glavina Del Rio T."/>
            <person name="Tice H."/>
            <person name="Cheng J.F."/>
            <person name="Tapia R."/>
            <person name="Han C."/>
            <person name="Goodwin L."/>
            <person name="Pitluck S."/>
            <person name="Liolios K."/>
            <person name="Pagani I."/>
            <person name="Ivanova N."/>
            <person name="Huntemann M."/>
            <person name="Mavromatis K."/>
            <person name="Mikhailova N."/>
            <person name="Pati A."/>
            <person name="Chen A."/>
            <person name="Palaniappan K."/>
            <person name="Land M."/>
            <person name="Brambilla E.M."/>
            <person name="Rohde M."/>
            <person name="Abt B."/>
            <person name="Verbarg S."/>
            <person name="Goker M."/>
            <person name="Bristow J."/>
            <person name="Eisen J.A."/>
            <person name="Markowitz V."/>
            <person name="Hugenholtz P."/>
            <person name="Kyrpides N.C."/>
            <person name="Klenk H.P."/>
            <person name="Woyke T."/>
        </authorList>
    </citation>
    <scope>NUCLEOTIDE SEQUENCE [LARGE SCALE GENOMIC DNA]</scope>
    <source>
        <strain evidence="3">ATCC 35100 / DSM 5205 / JP2</strain>
    </source>
</reference>
<dbReference type="PANTHER" id="PTHR36234">
    <property type="entry name" value="LYSYL ENDOPEPTIDASE"/>
    <property type="match status" value="1"/>
</dbReference>
<dbReference type="InterPro" id="IPR009003">
    <property type="entry name" value="Peptidase_S1_PA"/>
</dbReference>
<feature type="signal peptide" evidence="1">
    <location>
        <begin position="1"/>
        <end position="23"/>
    </location>
</feature>
<dbReference type="PANTHER" id="PTHR36234:SF5">
    <property type="entry name" value="LYSYL ENDOPEPTIDASE"/>
    <property type="match status" value="1"/>
</dbReference>
<keyword evidence="1" id="KW-0732">Signal</keyword>
<keyword evidence="3" id="KW-1185">Reference proteome</keyword>
<dbReference type="Proteomes" id="UP000005317">
    <property type="component" value="Unassembled WGS sequence"/>
</dbReference>
<feature type="chain" id="PRO_5025034768" description="Peptidase S1 and S6 chymotrypsin/Hap" evidence="1">
    <location>
        <begin position="24"/>
        <end position="478"/>
    </location>
</feature>
<evidence type="ECO:0000313" key="2">
    <source>
        <dbReference type="EMBL" id="EIJ34407.1"/>
    </source>
</evidence>
<dbReference type="InterPro" id="IPR043504">
    <property type="entry name" value="Peptidase_S1_PA_chymotrypsin"/>
</dbReference>
<dbReference type="OrthoDB" id="5619888at2"/>
<evidence type="ECO:0000313" key="3">
    <source>
        <dbReference type="Proteomes" id="UP000005317"/>
    </source>
</evidence>
<sequence precursor="true">MTVFNLFVRTTVLALLLAAPLYADEVVQVEGQRFNAPAGSAAKEPVKLRLDPASLPVLAARGAIVNASDTVLPPLTEGERTHLQQQDEGGEKALRIGVGRNLPETAAPTDWAWRPVDDGLAAHVGFVSSGAQRVRLQLKAQSLPAGVELRFYSPQEPAVVYGPFTQADFVASTDGSAGAGQLWSPSVAGDTLKMEVFLPAGVQPAALNLLAPKLSHVALDPVSGEAEAGVFKAASTACYFDLACSPTNLQAEGGAVAGYLFTHANGDTGFCSGVLVNTTVGTGTPYFLTANHCISDATMAATMNPVWQFANSSCGGNDASAHAIFTTGGGQLLVTDATLDTTLVKLNTYPPEPNFFAGWRTTLFQYQASVTGIHHDVVDAAILPKLYSAGTFLGYANVQDGRVVGDSNGKFAVVQWTQGVTETGGSGSGLWESEGGSLYLKGLLSRGSASCSNPTGTDYYVRLDQSYPLLQPWLNPAH</sequence>
<proteinExistence type="predicted"/>
<protein>
    <recommendedName>
        <fullName evidence="4">Peptidase S1 and S6 chymotrypsin/Hap</fullName>
    </recommendedName>
</protein>
<name>A0A656HDC2_THINJ</name>
<gene>
    <name evidence="2" type="ORF">Thini_1826</name>
</gene>
<accession>A0A656HDC2</accession>